<dbReference type="Proteomes" id="UP000683000">
    <property type="component" value="Unassembled WGS sequence"/>
</dbReference>
<evidence type="ECO:0000313" key="2">
    <source>
        <dbReference type="EMBL" id="KAG6373564.1"/>
    </source>
</evidence>
<organism evidence="2 3">
    <name type="scientific">Boletus reticuloceps</name>
    <dbReference type="NCBI Taxonomy" id="495285"/>
    <lineage>
        <taxon>Eukaryota</taxon>
        <taxon>Fungi</taxon>
        <taxon>Dikarya</taxon>
        <taxon>Basidiomycota</taxon>
        <taxon>Agaricomycotina</taxon>
        <taxon>Agaricomycetes</taxon>
        <taxon>Agaricomycetidae</taxon>
        <taxon>Boletales</taxon>
        <taxon>Boletineae</taxon>
        <taxon>Boletaceae</taxon>
        <taxon>Boletoideae</taxon>
        <taxon>Boletus</taxon>
    </lineage>
</organism>
<feature type="region of interest" description="Disordered" evidence="1">
    <location>
        <begin position="1"/>
        <end position="60"/>
    </location>
</feature>
<dbReference type="AlphaFoldDB" id="A0A8I2YJM4"/>
<evidence type="ECO:0000313" key="3">
    <source>
        <dbReference type="Proteomes" id="UP000683000"/>
    </source>
</evidence>
<feature type="compositionally biased region" description="Polar residues" evidence="1">
    <location>
        <begin position="41"/>
        <end position="53"/>
    </location>
</feature>
<dbReference type="OrthoDB" id="28335at2759"/>
<feature type="compositionally biased region" description="Polar residues" evidence="1">
    <location>
        <begin position="1"/>
        <end position="11"/>
    </location>
</feature>
<feature type="compositionally biased region" description="Low complexity" evidence="1">
    <location>
        <begin position="14"/>
        <end position="28"/>
    </location>
</feature>
<feature type="compositionally biased region" description="Basic residues" evidence="1">
    <location>
        <begin position="29"/>
        <end position="38"/>
    </location>
</feature>
<comment type="caution">
    <text evidence="2">The sequence shown here is derived from an EMBL/GenBank/DDBJ whole genome shotgun (WGS) entry which is preliminary data.</text>
</comment>
<protein>
    <submittedName>
        <fullName evidence="2">Uncharacterized protein</fullName>
    </submittedName>
</protein>
<accession>A0A8I2YJM4</accession>
<feature type="compositionally biased region" description="Acidic residues" evidence="1">
    <location>
        <begin position="156"/>
        <end position="165"/>
    </location>
</feature>
<evidence type="ECO:0000256" key="1">
    <source>
        <dbReference type="SAM" id="MobiDB-lite"/>
    </source>
</evidence>
<keyword evidence="3" id="KW-1185">Reference proteome</keyword>
<name>A0A8I2YJM4_9AGAM</name>
<proteinExistence type="predicted"/>
<dbReference type="EMBL" id="JAGFBS010000021">
    <property type="protein sequence ID" value="KAG6373564.1"/>
    <property type="molecule type" value="Genomic_DNA"/>
</dbReference>
<sequence length="202" mass="20509">MTTPYTPNPFIQITPFAFPQTPTPATRGRGAKRGRKPRGTVLTSGPPSHQASPVSAGVSPGLGHFTPVQWTNPTMPAVGTSTPFPVSAAVPASTSTSQPIADASAGDLAMDSGDEAGPSTSTTMPLGATTSVHTGTAAAAAAGGSVGIPKMGTGAGDEDGEGEDELLPAMADDDYSAQLSWQSESKDNLKCAFYSWSREDIL</sequence>
<feature type="region of interest" description="Disordered" evidence="1">
    <location>
        <begin position="141"/>
        <end position="165"/>
    </location>
</feature>
<reference evidence="2" key="1">
    <citation type="submission" date="2021-03" db="EMBL/GenBank/DDBJ databases">
        <title>Evolutionary innovations through gain and loss of genes in the ectomycorrhizal Boletales.</title>
        <authorList>
            <person name="Wu G."/>
            <person name="Miyauchi S."/>
            <person name="Morin E."/>
            <person name="Yang Z.-L."/>
            <person name="Xu J."/>
            <person name="Martin F.M."/>
        </authorList>
    </citation>
    <scope>NUCLEOTIDE SEQUENCE</scope>
    <source>
        <strain evidence="2">BR01</strain>
    </source>
</reference>
<gene>
    <name evidence="2" type="ORF">JVT61DRAFT_6210</name>
</gene>